<dbReference type="GO" id="GO:0006952">
    <property type="term" value="P:defense response"/>
    <property type="evidence" value="ECO:0007669"/>
    <property type="project" value="UniProtKB-KW"/>
</dbReference>
<evidence type="ECO:0000256" key="3">
    <source>
        <dbReference type="ARBA" id="ARBA00022737"/>
    </source>
</evidence>
<evidence type="ECO:0000256" key="1">
    <source>
        <dbReference type="ARBA" id="ARBA00008894"/>
    </source>
</evidence>
<evidence type="ECO:0008006" key="10">
    <source>
        <dbReference type="Google" id="ProtNLM"/>
    </source>
</evidence>
<keyword evidence="5" id="KW-0611">Plant defense</keyword>
<dbReference type="PANTHER" id="PTHR19338:SF75">
    <property type="entry name" value="OS08G0170100 PROTEIN"/>
    <property type="match status" value="1"/>
</dbReference>
<dbReference type="GO" id="GO:0043531">
    <property type="term" value="F:ADP binding"/>
    <property type="evidence" value="ECO:0007669"/>
    <property type="project" value="InterPro"/>
</dbReference>
<accession>A0A811NML2</accession>
<dbReference type="InterPro" id="IPR002182">
    <property type="entry name" value="NB-ARC"/>
</dbReference>
<keyword evidence="9" id="KW-1185">Reference proteome</keyword>
<dbReference type="InterPro" id="IPR038005">
    <property type="entry name" value="RX-like_CC"/>
</dbReference>
<evidence type="ECO:0000256" key="2">
    <source>
        <dbReference type="ARBA" id="ARBA00022614"/>
    </source>
</evidence>
<dbReference type="InterPro" id="IPR041118">
    <property type="entry name" value="Rx_N"/>
</dbReference>
<dbReference type="Proteomes" id="UP000604825">
    <property type="component" value="Unassembled WGS sequence"/>
</dbReference>
<feature type="domain" description="Disease resistance N-terminal" evidence="7">
    <location>
        <begin position="9"/>
        <end position="91"/>
    </location>
</feature>
<evidence type="ECO:0000259" key="6">
    <source>
        <dbReference type="Pfam" id="PF00931"/>
    </source>
</evidence>
<dbReference type="OrthoDB" id="681638at2759"/>
<evidence type="ECO:0000256" key="5">
    <source>
        <dbReference type="ARBA" id="ARBA00022821"/>
    </source>
</evidence>
<proteinExistence type="inferred from homology"/>
<keyword evidence="4" id="KW-0547">Nucleotide-binding</keyword>
<dbReference type="CDD" id="cd14798">
    <property type="entry name" value="RX-CC_like"/>
    <property type="match status" value="1"/>
</dbReference>
<comment type="caution">
    <text evidence="8">The sequence shown here is derived from an EMBL/GenBank/DDBJ whole genome shotgun (WGS) entry which is preliminary data.</text>
</comment>
<gene>
    <name evidence="8" type="ORF">NCGR_LOCUS18072</name>
</gene>
<dbReference type="Gene3D" id="1.20.5.4130">
    <property type="match status" value="1"/>
</dbReference>
<keyword evidence="3" id="KW-0677">Repeat</keyword>
<keyword evidence="2" id="KW-0433">Leucine-rich repeat</keyword>
<evidence type="ECO:0000313" key="8">
    <source>
        <dbReference type="EMBL" id="CAD6226200.1"/>
    </source>
</evidence>
<dbReference type="AlphaFoldDB" id="A0A811NML2"/>
<dbReference type="SUPFAM" id="SSF52540">
    <property type="entry name" value="P-loop containing nucleoside triphosphate hydrolases"/>
    <property type="match status" value="1"/>
</dbReference>
<sequence>MDLATGATNTLLPKLVELVIGEYKLQKGVKEEIKELEQELTSMTAALCKVAEQPPDQLEEQVKDWASDVRELSYDIEDKVDTFMLCGKEQGHTNPFSLNEGLIGKANDLYKKAKTNHQIHDVVKDIIEKVKKVAERCDRYKVDNIAASPAMVPVDPLLEGLGKTTLANSLLQEFKENFDCHIFVLISLNPDIMMIFKNILLQLNDKKCVNKDEPWEMKQLIDRIIELLKDRRYNINYTYSSSSFVNISFPF</sequence>
<evidence type="ECO:0000256" key="4">
    <source>
        <dbReference type="ARBA" id="ARBA00022741"/>
    </source>
</evidence>
<protein>
    <recommendedName>
        <fullName evidence="10">Rx N-terminal domain-containing protein</fullName>
    </recommendedName>
</protein>
<organism evidence="8 9">
    <name type="scientific">Miscanthus lutarioriparius</name>
    <dbReference type="NCBI Taxonomy" id="422564"/>
    <lineage>
        <taxon>Eukaryota</taxon>
        <taxon>Viridiplantae</taxon>
        <taxon>Streptophyta</taxon>
        <taxon>Embryophyta</taxon>
        <taxon>Tracheophyta</taxon>
        <taxon>Spermatophyta</taxon>
        <taxon>Magnoliopsida</taxon>
        <taxon>Liliopsida</taxon>
        <taxon>Poales</taxon>
        <taxon>Poaceae</taxon>
        <taxon>PACMAD clade</taxon>
        <taxon>Panicoideae</taxon>
        <taxon>Andropogonodae</taxon>
        <taxon>Andropogoneae</taxon>
        <taxon>Saccharinae</taxon>
        <taxon>Miscanthus</taxon>
    </lineage>
</organism>
<feature type="domain" description="NB-ARC" evidence="6">
    <location>
        <begin position="160"/>
        <end position="233"/>
    </location>
</feature>
<dbReference type="Gene3D" id="3.40.50.300">
    <property type="entry name" value="P-loop containing nucleotide triphosphate hydrolases"/>
    <property type="match status" value="1"/>
</dbReference>
<dbReference type="PANTHER" id="PTHR19338">
    <property type="entry name" value="TRANSLOCASE OF INNER MITOCHONDRIAL MEMBRANE 13 HOMOLOG"/>
    <property type="match status" value="1"/>
</dbReference>
<reference evidence="8" key="1">
    <citation type="submission" date="2020-10" db="EMBL/GenBank/DDBJ databases">
        <authorList>
            <person name="Han B."/>
            <person name="Lu T."/>
            <person name="Zhao Q."/>
            <person name="Huang X."/>
            <person name="Zhao Y."/>
        </authorList>
    </citation>
    <scope>NUCLEOTIDE SEQUENCE</scope>
</reference>
<dbReference type="InterPro" id="IPR027417">
    <property type="entry name" value="P-loop_NTPase"/>
</dbReference>
<dbReference type="EMBL" id="CAJGYO010000004">
    <property type="protein sequence ID" value="CAD6226200.1"/>
    <property type="molecule type" value="Genomic_DNA"/>
</dbReference>
<evidence type="ECO:0000313" key="9">
    <source>
        <dbReference type="Proteomes" id="UP000604825"/>
    </source>
</evidence>
<evidence type="ECO:0000259" key="7">
    <source>
        <dbReference type="Pfam" id="PF18052"/>
    </source>
</evidence>
<dbReference type="Pfam" id="PF18052">
    <property type="entry name" value="Rx_N"/>
    <property type="match status" value="1"/>
</dbReference>
<name>A0A811NML2_9POAL</name>
<comment type="similarity">
    <text evidence="1">Belongs to the disease resistance NB-LRR family.</text>
</comment>
<dbReference type="Pfam" id="PF00931">
    <property type="entry name" value="NB-ARC"/>
    <property type="match status" value="1"/>
</dbReference>